<feature type="chain" id="PRO_5012665641" evidence="5">
    <location>
        <begin position="21"/>
        <end position="338"/>
    </location>
</feature>
<evidence type="ECO:0000259" key="6">
    <source>
        <dbReference type="PROSITE" id="PS51352"/>
    </source>
</evidence>
<dbReference type="Proteomes" id="UP000192980">
    <property type="component" value="Unassembled WGS sequence"/>
</dbReference>
<dbReference type="GO" id="GO:0017004">
    <property type="term" value="P:cytochrome complex assembly"/>
    <property type="evidence" value="ECO:0007669"/>
    <property type="project" value="UniProtKB-KW"/>
</dbReference>
<dbReference type="InterPro" id="IPR025380">
    <property type="entry name" value="DUF4369"/>
</dbReference>
<dbReference type="InterPro" id="IPR013766">
    <property type="entry name" value="Thioredoxin_domain"/>
</dbReference>
<dbReference type="AlphaFoldDB" id="A0A1X7J9W5"/>
<proteinExistence type="predicted"/>
<dbReference type="OrthoDB" id="640449at2"/>
<keyword evidence="3" id="KW-1015">Disulfide bond</keyword>
<reference evidence="7 8" key="1">
    <citation type="submission" date="2017-04" db="EMBL/GenBank/DDBJ databases">
        <authorList>
            <person name="Afonso C.L."/>
            <person name="Miller P.J."/>
            <person name="Scott M.A."/>
            <person name="Spackman E."/>
            <person name="Goraichik I."/>
            <person name="Dimitrov K.M."/>
            <person name="Suarez D.L."/>
            <person name="Swayne D.E."/>
        </authorList>
    </citation>
    <scope>NUCLEOTIDE SEQUENCE [LARGE SCALE GENOMIC DNA]</scope>
    <source>
        <strain evidence="7 8">DSM 22418</strain>
    </source>
</reference>
<dbReference type="PROSITE" id="PS51352">
    <property type="entry name" value="THIOREDOXIN_2"/>
    <property type="match status" value="1"/>
</dbReference>
<dbReference type="PANTHER" id="PTHR42852:SF6">
    <property type="entry name" value="THIOL:DISULFIDE INTERCHANGE PROTEIN DSBE"/>
    <property type="match status" value="1"/>
</dbReference>
<dbReference type="GO" id="GO:0030313">
    <property type="term" value="C:cell envelope"/>
    <property type="evidence" value="ECO:0007669"/>
    <property type="project" value="UniProtKB-SubCell"/>
</dbReference>
<protein>
    <submittedName>
        <fullName evidence="7">Peroxiredoxin</fullName>
    </submittedName>
</protein>
<dbReference type="InterPro" id="IPR036249">
    <property type="entry name" value="Thioredoxin-like_sf"/>
</dbReference>
<dbReference type="GO" id="GO:0016491">
    <property type="term" value="F:oxidoreductase activity"/>
    <property type="evidence" value="ECO:0007669"/>
    <property type="project" value="InterPro"/>
</dbReference>
<evidence type="ECO:0000313" key="7">
    <source>
        <dbReference type="EMBL" id="SMG24602.1"/>
    </source>
</evidence>
<evidence type="ECO:0000256" key="5">
    <source>
        <dbReference type="SAM" id="SignalP"/>
    </source>
</evidence>
<evidence type="ECO:0000256" key="3">
    <source>
        <dbReference type="ARBA" id="ARBA00023157"/>
    </source>
</evidence>
<dbReference type="Gene3D" id="3.40.30.10">
    <property type="entry name" value="Glutaredoxin"/>
    <property type="match status" value="1"/>
</dbReference>
<keyword evidence="4" id="KW-0676">Redox-active center</keyword>
<keyword evidence="2" id="KW-0201">Cytochrome c-type biogenesis</keyword>
<dbReference type="InterPro" id="IPR050553">
    <property type="entry name" value="Thioredoxin_ResA/DsbE_sf"/>
</dbReference>
<organism evidence="7 8">
    <name type="scientific">Sphingobacterium psychroaquaticum</name>
    <dbReference type="NCBI Taxonomy" id="561061"/>
    <lineage>
        <taxon>Bacteria</taxon>
        <taxon>Pseudomonadati</taxon>
        <taxon>Bacteroidota</taxon>
        <taxon>Sphingobacteriia</taxon>
        <taxon>Sphingobacteriales</taxon>
        <taxon>Sphingobacteriaceae</taxon>
        <taxon>Sphingobacterium</taxon>
    </lineage>
</organism>
<dbReference type="Pfam" id="PF14289">
    <property type="entry name" value="DUF4369"/>
    <property type="match status" value="1"/>
</dbReference>
<name>A0A1X7J9W5_9SPHI</name>
<gene>
    <name evidence="7" type="ORF">SAMN05660862_1665</name>
</gene>
<accession>A0A1X7J9W5</accession>
<keyword evidence="5" id="KW-0732">Signal</keyword>
<dbReference type="EMBL" id="FXAU01000002">
    <property type="protein sequence ID" value="SMG24602.1"/>
    <property type="molecule type" value="Genomic_DNA"/>
</dbReference>
<dbReference type="RefSeq" id="WP_159451824.1">
    <property type="nucleotide sequence ID" value="NZ_FXAU01000002.1"/>
</dbReference>
<feature type="signal peptide" evidence="5">
    <location>
        <begin position="1"/>
        <end position="20"/>
    </location>
</feature>
<evidence type="ECO:0000313" key="8">
    <source>
        <dbReference type="Proteomes" id="UP000192980"/>
    </source>
</evidence>
<dbReference type="PANTHER" id="PTHR42852">
    <property type="entry name" value="THIOL:DISULFIDE INTERCHANGE PROTEIN DSBE"/>
    <property type="match status" value="1"/>
</dbReference>
<evidence type="ECO:0000256" key="1">
    <source>
        <dbReference type="ARBA" id="ARBA00004196"/>
    </source>
</evidence>
<dbReference type="SUPFAM" id="SSF52833">
    <property type="entry name" value="Thioredoxin-like"/>
    <property type="match status" value="1"/>
</dbReference>
<dbReference type="GO" id="GO:0016209">
    <property type="term" value="F:antioxidant activity"/>
    <property type="evidence" value="ECO:0007669"/>
    <property type="project" value="InterPro"/>
</dbReference>
<evidence type="ECO:0000256" key="4">
    <source>
        <dbReference type="ARBA" id="ARBA00023284"/>
    </source>
</evidence>
<feature type="domain" description="Thioredoxin" evidence="6">
    <location>
        <begin position="198"/>
        <end position="338"/>
    </location>
</feature>
<comment type="subcellular location">
    <subcellularLocation>
        <location evidence="1">Cell envelope</location>
    </subcellularLocation>
</comment>
<dbReference type="Pfam" id="PF00578">
    <property type="entry name" value="AhpC-TSA"/>
    <property type="match status" value="1"/>
</dbReference>
<dbReference type="InterPro" id="IPR000866">
    <property type="entry name" value="AhpC/TSA"/>
</dbReference>
<keyword evidence="8" id="KW-1185">Reference proteome</keyword>
<dbReference type="STRING" id="561061.SAMN05660862_1665"/>
<sequence length="338" mass="37426">MRKIKAAAVLSFFSVLGVQAQDGGKVVLEGRVDRKFDNTKVFLYNNITGENDTAVVRDGAWRMERPFSGPTRHMLAAEAESKKHGGYAPFGILIGEPSKIIIEGDLESFYTAQVSGSKAHDVLNAYNRLVGETNEAEALMTVVRNHPNSFASAFILERYGKALTPEQALACYEGLSDAVKKTDYGKSAGNQIQGALLSKEGALVKNFSLPNEKGENIDFAVFKGKYILLDFWASWCGPCIEEFKTLREVYAQYKKSAPFEIVSISTDKSEGAWKKALQNQQLPWVQLHDLPGDQAVASKRFAVTTLPTTFLIDPEGKIIKKNIRGNDLKVYLQELFSK</sequence>
<evidence type="ECO:0000256" key="2">
    <source>
        <dbReference type="ARBA" id="ARBA00022748"/>
    </source>
</evidence>
<dbReference type="CDD" id="cd02966">
    <property type="entry name" value="TlpA_like_family"/>
    <property type="match status" value="1"/>
</dbReference>